<dbReference type="Proteomes" id="UP000588111">
    <property type="component" value="Unassembled WGS sequence"/>
</dbReference>
<protein>
    <submittedName>
        <fullName evidence="3">Polyisoprenoid-binding protein YceI</fullName>
    </submittedName>
</protein>
<evidence type="ECO:0000256" key="1">
    <source>
        <dbReference type="SAM" id="SignalP"/>
    </source>
</evidence>
<keyword evidence="4" id="KW-1185">Reference proteome</keyword>
<dbReference type="EMBL" id="JACHXL010000003">
    <property type="protein sequence ID" value="MBB3107235.1"/>
    <property type="molecule type" value="Genomic_DNA"/>
</dbReference>
<dbReference type="RefSeq" id="WP_183620684.1">
    <property type="nucleotide sequence ID" value="NZ_CAJHAH010000003.1"/>
</dbReference>
<dbReference type="InterPro" id="IPR036761">
    <property type="entry name" value="TTHA0802/YceI-like_sf"/>
</dbReference>
<dbReference type="Gene3D" id="2.40.128.110">
    <property type="entry name" value="Lipid/polyisoprenoid-binding, YceI-like"/>
    <property type="match status" value="1"/>
</dbReference>
<accession>A0A839TGU9</accession>
<comment type="caution">
    <text evidence="3">The sequence shown here is derived from an EMBL/GenBank/DDBJ whole genome shotgun (WGS) entry which is preliminary data.</text>
</comment>
<reference evidence="3 4" key="1">
    <citation type="submission" date="2020-08" db="EMBL/GenBank/DDBJ databases">
        <title>Genomic Encyclopedia of Type Strains, Phase III (KMG-III): the genomes of soil and plant-associated and newly described type strains.</title>
        <authorList>
            <person name="Whitman W."/>
        </authorList>
    </citation>
    <scope>NUCLEOTIDE SEQUENCE [LARGE SCALE GENOMIC DNA]</scope>
    <source>
        <strain evidence="3 4">CECT 5885</strain>
    </source>
</reference>
<feature type="chain" id="PRO_5032645272" evidence="1">
    <location>
        <begin position="28"/>
        <end position="201"/>
    </location>
</feature>
<dbReference type="SMART" id="SM00867">
    <property type="entry name" value="YceI"/>
    <property type="match status" value="1"/>
</dbReference>
<evidence type="ECO:0000313" key="4">
    <source>
        <dbReference type="Proteomes" id="UP000588111"/>
    </source>
</evidence>
<proteinExistence type="predicted"/>
<dbReference type="Pfam" id="PF04264">
    <property type="entry name" value="YceI"/>
    <property type="match status" value="1"/>
</dbReference>
<feature type="domain" description="Lipid/polyisoprenoid-binding YceI-like" evidence="2">
    <location>
        <begin position="34"/>
        <end position="198"/>
    </location>
</feature>
<organism evidence="3 4">
    <name type="scientific">Psychrobacter luti</name>
    <dbReference type="NCBI Taxonomy" id="198481"/>
    <lineage>
        <taxon>Bacteria</taxon>
        <taxon>Pseudomonadati</taxon>
        <taxon>Pseudomonadota</taxon>
        <taxon>Gammaproteobacteria</taxon>
        <taxon>Moraxellales</taxon>
        <taxon>Moraxellaceae</taxon>
        <taxon>Psychrobacter</taxon>
    </lineage>
</organism>
<dbReference type="AlphaFoldDB" id="A0A839TGU9"/>
<sequence>MNTRAASLLKITLGTSLLLSLPMMGLAANTMPQKWKLDVPKTSADFEVKYLGKATTDGKFRKVNGAINYDVKKPESTTINFTVHTNSIDTERRLRDSFLRRKELLNTQQYPTMTFVSKKIKMITPKEASVTGDFTALGQTKPLTVRVTLSDVEIDPVTSQPTLKFRATGMVDRYNYGVTAFPKLISNIIPLEISGKLIAAN</sequence>
<evidence type="ECO:0000313" key="3">
    <source>
        <dbReference type="EMBL" id="MBB3107235.1"/>
    </source>
</evidence>
<dbReference type="SUPFAM" id="SSF101874">
    <property type="entry name" value="YceI-like"/>
    <property type="match status" value="1"/>
</dbReference>
<dbReference type="PANTHER" id="PTHR34406">
    <property type="entry name" value="PROTEIN YCEI"/>
    <property type="match status" value="1"/>
</dbReference>
<name>A0A839TGU9_9GAMM</name>
<dbReference type="InterPro" id="IPR007372">
    <property type="entry name" value="Lipid/polyisoprenoid-bd_YceI"/>
</dbReference>
<evidence type="ECO:0000259" key="2">
    <source>
        <dbReference type="SMART" id="SM00867"/>
    </source>
</evidence>
<dbReference type="PANTHER" id="PTHR34406:SF1">
    <property type="entry name" value="PROTEIN YCEI"/>
    <property type="match status" value="1"/>
</dbReference>
<feature type="signal peptide" evidence="1">
    <location>
        <begin position="1"/>
        <end position="27"/>
    </location>
</feature>
<gene>
    <name evidence="3" type="ORF">FHS24_001752</name>
</gene>
<keyword evidence="1" id="KW-0732">Signal</keyword>